<evidence type="ECO:0000313" key="3">
    <source>
        <dbReference type="Proteomes" id="UP001158576"/>
    </source>
</evidence>
<evidence type="ECO:0000256" key="1">
    <source>
        <dbReference type="SAM" id="MobiDB-lite"/>
    </source>
</evidence>
<proteinExistence type="predicted"/>
<gene>
    <name evidence="2" type="ORF">OKIOD_LOCUS8417</name>
</gene>
<dbReference type="EMBL" id="OU015569">
    <property type="protein sequence ID" value="CAG5100135.1"/>
    <property type="molecule type" value="Genomic_DNA"/>
</dbReference>
<reference evidence="2 3" key="1">
    <citation type="submission" date="2021-04" db="EMBL/GenBank/DDBJ databases">
        <authorList>
            <person name="Bliznina A."/>
        </authorList>
    </citation>
    <scope>NUCLEOTIDE SEQUENCE [LARGE SCALE GENOMIC DNA]</scope>
</reference>
<keyword evidence="3" id="KW-1185">Reference proteome</keyword>
<feature type="compositionally biased region" description="Low complexity" evidence="1">
    <location>
        <begin position="220"/>
        <end position="233"/>
    </location>
</feature>
<accession>A0ABN7SRT1</accession>
<feature type="compositionally biased region" description="Polar residues" evidence="1">
    <location>
        <begin position="199"/>
        <end position="219"/>
    </location>
</feature>
<evidence type="ECO:0000313" key="2">
    <source>
        <dbReference type="EMBL" id="CAG5100135.1"/>
    </source>
</evidence>
<protein>
    <submittedName>
        <fullName evidence="2">Oidioi.mRNA.OKI2018_I69.XSR.g16859.t1.cds</fullName>
    </submittedName>
</protein>
<dbReference type="Proteomes" id="UP001158576">
    <property type="component" value="Chromosome XSR"/>
</dbReference>
<feature type="compositionally biased region" description="Low complexity" evidence="1">
    <location>
        <begin position="163"/>
        <end position="198"/>
    </location>
</feature>
<name>A0ABN7SRT1_OIKDI</name>
<organism evidence="2 3">
    <name type="scientific">Oikopleura dioica</name>
    <name type="common">Tunicate</name>
    <dbReference type="NCBI Taxonomy" id="34765"/>
    <lineage>
        <taxon>Eukaryota</taxon>
        <taxon>Metazoa</taxon>
        <taxon>Chordata</taxon>
        <taxon>Tunicata</taxon>
        <taxon>Appendicularia</taxon>
        <taxon>Copelata</taxon>
        <taxon>Oikopleuridae</taxon>
        <taxon>Oikopleura</taxon>
    </lineage>
</organism>
<feature type="region of interest" description="Disordered" evidence="1">
    <location>
        <begin position="157"/>
        <end position="250"/>
    </location>
</feature>
<sequence>MSSEQGNKNMDICKVQDPDDLPMYSKDGLLEGFLNFFAHDSDQSANIDCLSHIFANCEMFTDFYVQQKSSLERVSSYLKKLSTIRAPKFTLVDKAYIFASATDILQQVVSSIKDFFNGEKGAAALKKTMEEHVDELEKEFTFCRDCKIRELEEETISEEMEQSFKSSSANKSKNSGWGATSADKSSSKSSSGWGNSSTPVKSSGWGASSSQAPKTSTPNAKSSSQAASSQSKSVTWGGASKSKEPAPPVAGYGNLIGKTPTGTAVPFAGKNEKGFSSKIKKFANVVDLSNGESKALRPEDVKDGLYYFQWQFSPVTSRFKRDVIFSQRHQFFGMQFWMKCELDGQLKISLSKGAAIKWQYKVIQDAQQSVSGEHKGNFYSWKKVLCQNNCALDSQKVYIDRDAELIEVQLVVTHYRPELA</sequence>